<dbReference type="Gene3D" id="3.90.78.10">
    <property type="entry name" value="UDP-N-acetylenolpyruvoylglucosamine reductase, C-terminal domain"/>
    <property type="match status" value="1"/>
</dbReference>
<dbReference type="InterPro" id="IPR036635">
    <property type="entry name" value="MurB_C_sf"/>
</dbReference>
<evidence type="ECO:0000313" key="19">
    <source>
        <dbReference type="Proteomes" id="UP000256388"/>
    </source>
</evidence>
<evidence type="ECO:0000256" key="5">
    <source>
        <dbReference type="ARBA" id="ARBA00022490"/>
    </source>
</evidence>
<dbReference type="EMBL" id="QUMS01000001">
    <property type="protein sequence ID" value="REG11331.1"/>
    <property type="molecule type" value="Genomic_DNA"/>
</dbReference>
<dbReference type="HAMAP" id="MF_00037">
    <property type="entry name" value="MurB"/>
    <property type="match status" value="1"/>
</dbReference>
<keyword evidence="19" id="KW-1185">Reference proteome</keyword>
<evidence type="ECO:0000313" key="18">
    <source>
        <dbReference type="EMBL" id="REG11331.1"/>
    </source>
</evidence>
<dbReference type="InterPro" id="IPR016169">
    <property type="entry name" value="FAD-bd_PCMH_sub2"/>
</dbReference>
<keyword evidence="8 16" id="KW-0274">FAD</keyword>
<sequence>MKEAMLEKLRARFGSVLQENVQMANFTTMKVGGPADALLIAHSADKLAEYISVLWEMDAPATVLGGGSNLLVSDKGIRGIVVINHAHNIKINTHTMPISVWAESGALMSNVGRLLIMRGLAGMEWAATIPGTVGGAVYGNAGAFGKETCRCLIKADVLHKTSGRADWTCDQLEYTYRASKFKRDMEEAIILSALFEVTTGDPQEIKANVESYRQRRLRTQPPGPSMGSVFRNPPEDKAGRLIEAAGVKGTKIGGAIISPKHANFIINEGGAKAQDILDLLVLARESVEKKFNVTLIPEIELVGDWEFVPEFLRNQQASKAVKE</sequence>
<evidence type="ECO:0000256" key="15">
    <source>
        <dbReference type="ARBA" id="ARBA00048914"/>
    </source>
</evidence>
<evidence type="ECO:0000256" key="14">
    <source>
        <dbReference type="ARBA" id="ARBA00023316"/>
    </source>
</evidence>
<comment type="pathway">
    <text evidence="4 16">Cell wall biogenesis; peptidoglycan biosynthesis.</text>
</comment>
<comment type="function">
    <text evidence="2 16">Cell wall formation.</text>
</comment>
<dbReference type="Gene3D" id="3.30.465.10">
    <property type="match status" value="1"/>
</dbReference>
<accession>A0A347ZS23</accession>
<comment type="cofactor">
    <cofactor evidence="1 16">
        <name>FAD</name>
        <dbReference type="ChEBI" id="CHEBI:57692"/>
    </cofactor>
</comment>
<dbReference type="InterPro" id="IPR006094">
    <property type="entry name" value="Oxid_FAD_bind_N"/>
</dbReference>
<evidence type="ECO:0000256" key="16">
    <source>
        <dbReference type="HAMAP-Rule" id="MF_00037"/>
    </source>
</evidence>
<evidence type="ECO:0000256" key="13">
    <source>
        <dbReference type="ARBA" id="ARBA00023306"/>
    </source>
</evidence>
<dbReference type="GO" id="GO:0071555">
    <property type="term" value="P:cell wall organization"/>
    <property type="evidence" value="ECO:0007669"/>
    <property type="project" value="UniProtKB-KW"/>
</dbReference>
<reference evidence="18 19" key="1">
    <citation type="submission" date="2018-08" db="EMBL/GenBank/DDBJ databases">
        <title>Genomic Encyclopedia of Type Strains, Phase IV (KMG-IV): sequencing the most valuable type-strain genomes for metagenomic binning, comparative biology and taxonomic classification.</title>
        <authorList>
            <person name="Goeker M."/>
        </authorList>
    </citation>
    <scope>NUCLEOTIDE SEQUENCE [LARGE SCALE GENOMIC DNA]</scope>
    <source>
        <strain evidence="18 19">DSM 23923</strain>
    </source>
</reference>
<dbReference type="OrthoDB" id="9804753at2"/>
<feature type="active site" evidence="16">
    <location>
        <position position="177"/>
    </location>
</feature>
<dbReference type="RefSeq" id="WP_116224463.1">
    <property type="nucleotide sequence ID" value="NZ_AP018437.1"/>
</dbReference>
<evidence type="ECO:0000256" key="6">
    <source>
        <dbReference type="ARBA" id="ARBA00022618"/>
    </source>
</evidence>
<dbReference type="Pfam" id="PF01565">
    <property type="entry name" value="FAD_binding_4"/>
    <property type="match status" value="1"/>
</dbReference>
<keyword evidence="12 16" id="KW-0560">Oxidoreductase</keyword>
<dbReference type="GO" id="GO:0071949">
    <property type="term" value="F:FAD binding"/>
    <property type="evidence" value="ECO:0007669"/>
    <property type="project" value="InterPro"/>
</dbReference>
<dbReference type="GO" id="GO:0008762">
    <property type="term" value="F:UDP-N-acetylmuramate dehydrogenase activity"/>
    <property type="evidence" value="ECO:0007669"/>
    <property type="project" value="UniProtKB-UniRule"/>
</dbReference>
<dbReference type="EC" id="1.3.1.98" evidence="16"/>
<evidence type="ECO:0000259" key="17">
    <source>
        <dbReference type="PROSITE" id="PS51387"/>
    </source>
</evidence>
<evidence type="ECO:0000256" key="8">
    <source>
        <dbReference type="ARBA" id="ARBA00022827"/>
    </source>
</evidence>
<dbReference type="Pfam" id="PF02873">
    <property type="entry name" value="MurB_C"/>
    <property type="match status" value="1"/>
</dbReference>
<dbReference type="GO" id="GO:0008360">
    <property type="term" value="P:regulation of cell shape"/>
    <property type="evidence" value="ECO:0007669"/>
    <property type="project" value="UniProtKB-KW"/>
</dbReference>
<dbReference type="InterPro" id="IPR016167">
    <property type="entry name" value="FAD-bd_PCMH_sub1"/>
</dbReference>
<dbReference type="SUPFAM" id="SSF56194">
    <property type="entry name" value="Uridine diphospho-N-Acetylenolpyruvylglucosamine reductase, MurB, C-terminal domain"/>
    <property type="match status" value="1"/>
</dbReference>
<gene>
    <name evidence="16" type="primary">murB</name>
    <name evidence="18" type="ORF">DFR64_1209</name>
</gene>
<dbReference type="InterPro" id="IPR011601">
    <property type="entry name" value="MurB_C"/>
</dbReference>
<dbReference type="UniPathway" id="UPA00219"/>
<evidence type="ECO:0000256" key="12">
    <source>
        <dbReference type="ARBA" id="ARBA00023002"/>
    </source>
</evidence>
<dbReference type="PANTHER" id="PTHR21071:SF4">
    <property type="entry name" value="UDP-N-ACETYLENOLPYRUVOYLGLUCOSAMINE REDUCTASE"/>
    <property type="match status" value="1"/>
</dbReference>
<dbReference type="GO" id="GO:0005829">
    <property type="term" value="C:cytosol"/>
    <property type="evidence" value="ECO:0007669"/>
    <property type="project" value="TreeGrafter"/>
</dbReference>
<keyword evidence="7 16" id="KW-0285">Flavoprotein</keyword>
<organism evidence="18 19">
    <name type="scientific">Pelolinea submarina</name>
    <dbReference type="NCBI Taxonomy" id="913107"/>
    <lineage>
        <taxon>Bacteria</taxon>
        <taxon>Bacillati</taxon>
        <taxon>Chloroflexota</taxon>
        <taxon>Anaerolineae</taxon>
        <taxon>Anaerolineales</taxon>
        <taxon>Anaerolineaceae</taxon>
        <taxon>Pelolinea</taxon>
    </lineage>
</organism>
<dbReference type="NCBIfam" id="TIGR00179">
    <property type="entry name" value="murB"/>
    <property type="match status" value="1"/>
</dbReference>
<keyword evidence="11 16" id="KW-0573">Peptidoglycan synthesis</keyword>
<evidence type="ECO:0000256" key="11">
    <source>
        <dbReference type="ARBA" id="ARBA00022984"/>
    </source>
</evidence>
<keyword evidence="10 16" id="KW-0133">Cell shape</keyword>
<dbReference type="InterPro" id="IPR016166">
    <property type="entry name" value="FAD-bd_PCMH"/>
</dbReference>
<keyword evidence="6 16" id="KW-0132">Cell division</keyword>
<evidence type="ECO:0000256" key="1">
    <source>
        <dbReference type="ARBA" id="ARBA00001974"/>
    </source>
</evidence>
<keyword evidence="13 16" id="KW-0131">Cell cycle</keyword>
<feature type="active site" description="Proton donor" evidence="16">
    <location>
        <position position="228"/>
    </location>
</feature>
<keyword evidence="14 16" id="KW-0961">Cell wall biogenesis/degradation</keyword>
<keyword evidence="9 16" id="KW-0521">NADP</keyword>
<protein>
    <recommendedName>
        <fullName evidence="16">UDP-N-acetylenolpyruvoylglucosamine reductase</fullName>
        <ecNumber evidence="16">1.3.1.98</ecNumber>
    </recommendedName>
    <alternativeName>
        <fullName evidence="16">UDP-N-acetylmuramate dehydrogenase</fullName>
    </alternativeName>
</protein>
<dbReference type="InterPro" id="IPR036318">
    <property type="entry name" value="FAD-bd_PCMH-like_sf"/>
</dbReference>
<dbReference type="AlphaFoldDB" id="A0A347ZS23"/>
<dbReference type="GO" id="GO:0051301">
    <property type="term" value="P:cell division"/>
    <property type="evidence" value="ECO:0007669"/>
    <property type="project" value="UniProtKB-KW"/>
</dbReference>
<feature type="active site" evidence="16">
    <location>
        <position position="298"/>
    </location>
</feature>
<dbReference type="SUPFAM" id="SSF56176">
    <property type="entry name" value="FAD-binding/transporter-associated domain-like"/>
    <property type="match status" value="1"/>
</dbReference>
<evidence type="ECO:0000256" key="7">
    <source>
        <dbReference type="ARBA" id="ARBA00022630"/>
    </source>
</evidence>
<comment type="similarity">
    <text evidence="16">Belongs to the MurB family.</text>
</comment>
<dbReference type="NCBIfam" id="NF010480">
    <property type="entry name" value="PRK13905.1"/>
    <property type="match status" value="1"/>
</dbReference>
<evidence type="ECO:0000256" key="9">
    <source>
        <dbReference type="ARBA" id="ARBA00022857"/>
    </source>
</evidence>
<comment type="subcellular location">
    <subcellularLocation>
        <location evidence="3 16">Cytoplasm</location>
    </subcellularLocation>
</comment>
<evidence type="ECO:0000256" key="4">
    <source>
        <dbReference type="ARBA" id="ARBA00004752"/>
    </source>
</evidence>
<evidence type="ECO:0000256" key="3">
    <source>
        <dbReference type="ARBA" id="ARBA00004496"/>
    </source>
</evidence>
<evidence type="ECO:0000256" key="2">
    <source>
        <dbReference type="ARBA" id="ARBA00003921"/>
    </source>
</evidence>
<dbReference type="GO" id="GO:0009252">
    <property type="term" value="P:peptidoglycan biosynthetic process"/>
    <property type="evidence" value="ECO:0007669"/>
    <property type="project" value="UniProtKB-UniRule"/>
</dbReference>
<dbReference type="PROSITE" id="PS51387">
    <property type="entry name" value="FAD_PCMH"/>
    <property type="match status" value="1"/>
</dbReference>
<dbReference type="Gene3D" id="3.30.43.10">
    <property type="entry name" value="Uridine Diphospho-n-acetylenolpyruvylglucosamine Reductase, domain 2"/>
    <property type="match status" value="1"/>
</dbReference>
<feature type="domain" description="FAD-binding PCMH-type" evidence="17">
    <location>
        <begin position="31"/>
        <end position="200"/>
    </location>
</feature>
<dbReference type="Proteomes" id="UP000256388">
    <property type="component" value="Unassembled WGS sequence"/>
</dbReference>
<name>A0A347ZS23_9CHLR</name>
<dbReference type="InterPro" id="IPR003170">
    <property type="entry name" value="MurB"/>
</dbReference>
<evidence type="ECO:0000256" key="10">
    <source>
        <dbReference type="ARBA" id="ARBA00022960"/>
    </source>
</evidence>
<comment type="catalytic activity">
    <reaction evidence="15 16">
        <text>UDP-N-acetyl-alpha-D-muramate + NADP(+) = UDP-N-acetyl-3-O-(1-carboxyvinyl)-alpha-D-glucosamine + NADPH + H(+)</text>
        <dbReference type="Rhea" id="RHEA:12248"/>
        <dbReference type="ChEBI" id="CHEBI:15378"/>
        <dbReference type="ChEBI" id="CHEBI:57783"/>
        <dbReference type="ChEBI" id="CHEBI:58349"/>
        <dbReference type="ChEBI" id="CHEBI:68483"/>
        <dbReference type="ChEBI" id="CHEBI:70757"/>
        <dbReference type="EC" id="1.3.1.98"/>
    </reaction>
</comment>
<proteinExistence type="inferred from homology"/>
<comment type="caution">
    <text evidence="18">The sequence shown here is derived from an EMBL/GenBank/DDBJ whole genome shotgun (WGS) entry which is preliminary data.</text>
</comment>
<dbReference type="PANTHER" id="PTHR21071">
    <property type="entry name" value="UDP-N-ACETYLENOLPYRUVOYLGLUCOSAMINE REDUCTASE"/>
    <property type="match status" value="1"/>
</dbReference>
<keyword evidence="5 16" id="KW-0963">Cytoplasm</keyword>